<keyword evidence="3" id="KW-1185">Reference proteome</keyword>
<proteinExistence type="predicted"/>
<feature type="region of interest" description="Disordered" evidence="1">
    <location>
        <begin position="40"/>
        <end position="64"/>
    </location>
</feature>
<reference evidence="2" key="1">
    <citation type="submission" date="2020-03" db="EMBL/GenBank/DDBJ databases">
        <authorList>
            <person name="Weist P."/>
        </authorList>
    </citation>
    <scope>NUCLEOTIDE SEQUENCE</scope>
</reference>
<dbReference type="Proteomes" id="UP001153269">
    <property type="component" value="Unassembled WGS sequence"/>
</dbReference>
<accession>A0A9N7VRY5</accession>
<name>A0A9N7VRY5_PLEPL</name>
<evidence type="ECO:0000313" key="3">
    <source>
        <dbReference type="Proteomes" id="UP001153269"/>
    </source>
</evidence>
<feature type="region of interest" description="Disordered" evidence="1">
    <location>
        <begin position="80"/>
        <end position="104"/>
    </location>
</feature>
<evidence type="ECO:0000313" key="2">
    <source>
        <dbReference type="EMBL" id="CAB1455674.1"/>
    </source>
</evidence>
<sequence>MLYPSGDRWPSCWCSSSKPSPGQIHTGIWTCITGWGLAPASEDNADRTGDGRLGPRPTDTLRPNVLSRHISPTKCPCISGQRRCSRPRQPNAGHQVTPLGKVSA</sequence>
<comment type="caution">
    <text evidence="2">The sequence shown here is derived from an EMBL/GenBank/DDBJ whole genome shotgun (WGS) entry which is preliminary data.</text>
</comment>
<dbReference type="EMBL" id="CADEAL010004266">
    <property type="protein sequence ID" value="CAB1455674.1"/>
    <property type="molecule type" value="Genomic_DNA"/>
</dbReference>
<evidence type="ECO:0000256" key="1">
    <source>
        <dbReference type="SAM" id="MobiDB-lite"/>
    </source>
</evidence>
<gene>
    <name evidence="2" type="ORF">PLEPLA_LOCUS43455</name>
</gene>
<organism evidence="2 3">
    <name type="scientific">Pleuronectes platessa</name>
    <name type="common">European plaice</name>
    <dbReference type="NCBI Taxonomy" id="8262"/>
    <lineage>
        <taxon>Eukaryota</taxon>
        <taxon>Metazoa</taxon>
        <taxon>Chordata</taxon>
        <taxon>Craniata</taxon>
        <taxon>Vertebrata</taxon>
        <taxon>Euteleostomi</taxon>
        <taxon>Actinopterygii</taxon>
        <taxon>Neopterygii</taxon>
        <taxon>Teleostei</taxon>
        <taxon>Neoteleostei</taxon>
        <taxon>Acanthomorphata</taxon>
        <taxon>Carangaria</taxon>
        <taxon>Pleuronectiformes</taxon>
        <taxon>Pleuronectoidei</taxon>
        <taxon>Pleuronectidae</taxon>
        <taxon>Pleuronectes</taxon>
    </lineage>
</organism>
<dbReference type="AlphaFoldDB" id="A0A9N7VRY5"/>
<protein>
    <submittedName>
        <fullName evidence="2">Uncharacterized protein</fullName>
    </submittedName>
</protein>